<gene>
    <name evidence="2" type="ORF">I858_000540</name>
</gene>
<feature type="compositionally biased region" description="Polar residues" evidence="1">
    <location>
        <begin position="120"/>
        <end position="139"/>
    </location>
</feature>
<dbReference type="STRING" id="1302659.I858_000540"/>
<evidence type="ECO:0000313" key="3">
    <source>
        <dbReference type="Proteomes" id="UP000053354"/>
    </source>
</evidence>
<dbReference type="AlphaFoldDB" id="A0A1B1RXA3"/>
<keyword evidence="3" id="KW-1185">Reference proteome</keyword>
<organism evidence="2 3">
    <name type="scientific">Planococcus versutus</name>
    <dbReference type="NCBI Taxonomy" id="1302659"/>
    <lineage>
        <taxon>Bacteria</taxon>
        <taxon>Bacillati</taxon>
        <taxon>Bacillota</taxon>
        <taxon>Bacilli</taxon>
        <taxon>Bacillales</taxon>
        <taxon>Caryophanaceae</taxon>
        <taxon>Planococcus</taxon>
    </lineage>
</organism>
<dbReference type="RefSeq" id="WP_065524151.1">
    <property type="nucleotide sequence ID" value="NZ_CP016540.2"/>
</dbReference>
<feature type="compositionally biased region" description="Basic and acidic residues" evidence="1">
    <location>
        <begin position="105"/>
        <end position="119"/>
    </location>
</feature>
<evidence type="ECO:0000256" key="1">
    <source>
        <dbReference type="SAM" id="MobiDB-lite"/>
    </source>
</evidence>
<accession>A0A1B1RXA3</accession>
<evidence type="ECO:0000313" key="2">
    <source>
        <dbReference type="EMBL" id="ANU25564.1"/>
    </source>
</evidence>
<proteinExistence type="predicted"/>
<feature type="region of interest" description="Disordered" evidence="1">
    <location>
        <begin position="105"/>
        <end position="143"/>
    </location>
</feature>
<sequence length="170" mass="19464">MEALIFGLVIMAVGAFFNKEKKKTTNDDNLPAKPVSANTSTSRDGRSGQYTFKRVEDYAREIYGELQTQKTQGSGRVEQVKQKAEEVIERAPLREAREEVARRVSTRESRHEIQDEIQDRFSSSKPRSIRNQPVVQNMEESSDELLPLETEDIRRGIIMAEILLPPKSKR</sequence>
<dbReference type="OrthoDB" id="2734847at2"/>
<dbReference type="EMBL" id="CP016540">
    <property type="protein sequence ID" value="ANU25564.1"/>
    <property type="molecule type" value="Genomic_DNA"/>
</dbReference>
<reference evidence="2" key="1">
    <citation type="submission" date="2016-10" db="EMBL/GenBank/DDBJ databases">
        <authorList>
            <person name="See-Too W.S."/>
        </authorList>
    </citation>
    <scope>NUCLEOTIDE SEQUENCE</scope>
    <source>
        <strain evidence="2">L10.15</strain>
    </source>
</reference>
<feature type="region of interest" description="Disordered" evidence="1">
    <location>
        <begin position="23"/>
        <end position="49"/>
    </location>
</feature>
<dbReference type="Proteomes" id="UP000053354">
    <property type="component" value="Chromosome"/>
</dbReference>
<dbReference type="KEGG" id="pll:I858_000540"/>
<name>A0A1B1RXA3_9BACL</name>
<protein>
    <submittedName>
        <fullName evidence="2">Uncharacterized protein</fullName>
    </submittedName>
</protein>